<gene>
    <name evidence="4" type="primary">LOC105367972</name>
</gene>
<dbReference type="KEGG" id="csol:105367972"/>
<dbReference type="Pfam" id="PF07898">
    <property type="entry name" value="DUF1676"/>
    <property type="match status" value="1"/>
</dbReference>
<accession>A0AAJ7E284</accession>
<evidence type="ECO:0000313" key="3">
    <source>
        <dbReference type="Proteomes" id="UP000695007"/>
    </source>
</evidence>
<name>A0AAJ7E284_9HYME</name>
<protein>
    <submittedName>
        <fullName evidence="4">Uncharacterized protein LOC105367972</fullName>
    </submittedName>
</protein>
<sequence length="145" mass="16637">MRSSVINLVFLFMLLLPKYRIKASTLSLNKQNVAQNLLEKALLQLVYQRRLFMDGFGNDTAALQRNYDFYNVPALKSPGEGRSKKKKLKQMNRTLLAIVMAYTLKFMFLIPSFVGTLILFKFTAALAGFFYALFAAVLGLEHRYH</sequence>
<evidence type="ECO:0000256" key="2">
    <source>
        <dbReference type="SAM" id="SignalP"/>
    </source>
</evidence>
<feature type="signal peptide" evidence="2">
    <location>
        <begin position="1"/>
        <end position="23"/>
    </location>
</feature>
<keyword evidence="2" id="KW-0732">Signal</keyword>
<dbReference type="GeneID" id="105367972"/>
<keyword evidence="1" id="KW-0812">Transmembrane</keyword>
<dbReference type="AlphaFoldDB" id="A0AAJ7E284"/>
<feature type="chain" id="PRO_5042529496" evidence="2">
    <location>
        <begin position="24"/>
        <end position="145"/>
    </location>
</feature>
<dbReference type="InterPro" id="IPR012464">
    <property type="entry name" value="DUF1676"/>
</dbReference>
<evidence type="ECO:0000313" key="4">
    <source>
        <dbReference type="RefSeq" id="XP_011505150.1"/>
    </source>
</evidence>
<keyword evidence="1" id="KW-1133">Transmembrane helix</keyword>
<reference evidence="4" key="1">
    <citation type="submission" date="2025-08" db="UniProtKB">
        <authorList>
            <consortium name="RefSeq"/>
        </authorList>
    </citation>
    <scope>IDENTIFICATION</scope>
</reference>
<keyword evidence="3" id="KW-1185">Reference proteome</keyword>
<feature type="transmembrane region" description="Helical" evidence="1">
    <location>
        <begin position="120"/>
        <end position="140"/>
    </location>
</feature>
<proteinExistence type="predicted"/>
<feature type="transmembrane region" description="Helical" evidence="1">
    <location>
        <begin position="94"/>
        <end position="114"/>
    </location>
</feature>
<organism evidence="3 4">
    <name type="scientific">Ceratosolen solmsi marchali</name>
    <dbReference type="NCBI Taxonomy" id="326594"/>
    <lineage>
        <taxon>Eukaryota</taxon>
        <taxon>Metazoa</taxon>
        <taxon>Ecdysozoa</taxon>
        <taxon>Arthropoda</taxon>
        <taxon>Hexapoda</taxon>
        <taxon>Insecta</taxon>
        <taxon>Pterygota</taxon>
        <taxon>Neoptera</taxon>
        <taxon>Endopterygota</taxon>
        <taxon>Hymenoptera</taxon>
        <taxon>Apocrita</taxon>
        <taxon>Proctotrupomorpha</taxon>
        <taxon>Chalcidoidea</taxon>
        <taxon>Agaonidae</taxon>
        <taxon>Agaoninae</taxon>
        <taxon>Ceratosolen</taxon>
    </lineage>
</organism>
<dbReference type="RefSeq" id="XP_011505150.1">
    <property type="nucleotide sequence ID" value="XM_011506848.1"/>
</dbReference>
<keyword evidence="1" id="KW-0472">Membrane</keyword>
<evidence type="ECO:0000256" key="1">
    <source>
        <dbReference type="SAM" id="Phobius"/>
    </source>
</evidence>
<dbReference type="Proteomes" id="UP000695007">
    <property type="component" value="Unplaced"/>
</dbReference>